<proteinExistence type="predicted"/>
<evidence type="ECO:0000313" key="1">
    <source>
        <dbReference type="EMBL" id="QFI63769.1"/>
    </source>
</evidence>
<dbReference type="AlphaFoldDB" id="A0A5P6NCM6"/>
<protein>
    <submittedName>
        <fullName evidence="1">Uncharacterized protein</fullName>
    </submittedName>
</protein>
<reference evidence="2" key="1">
    <citation type="submission" date="2018-09" db="EMBL/GenBank/DDBJ databases">
        <title>Nocardia yunnanensis sp. nov., an actinomycete isolated from a soil sample.</title>
        <authorList>
            <person name="Zhang J."/>
        </authorList>
    </citation>
    <scope>NUCLEOTIDE SEQUENCE [LARGE SCALE GENOMIC DNA]</scope>
    <source>
        <strain evidence="2">21-3</strain>
    </source>
</reference>
<name>A0A5P6NCM6_9SPHN</name>
<accession>A0A5P6NCM6</accession>
<sequence length="100" mass="11159">MNAIANISHDDIRLFLPGIADEEHEKRAKMRSYRNAASAMIARTDSDNARSLAWLVVEYATGALYNPGAACALDDLNKLCKRLMLTAMQAEEIDLERFAE</sequence>
<dbReference type="RefSeq" id="WP_151885904.1">
    <property type="nucleotide sequence ID" value="NZ_CP032228.1"/>
</dbReference>
<dbReference type="EMBL" id="CP032228">
    <property type="protein sequence ID" value="QFI63769.1"/>
    <property type="molecule type" value="Genomic_DNA"/>
</dbReference>
<gene>
    <name evidence="1" type="ORF">D0Y83_11210</name>
</gene>
<dbReference type="Proteomes" id="UP000325385">
    <property type="component" value="Chromosome"/>
</dbReference>
<evidence type="ECO:0000313" key="2">
    <source>
        <dbReference type="Proteomes" id="UP000325385"/>
    </source>
</evidence>
<dbReference type="GeneID" id="69697876"/>
<organism evidence="1 2">
    <name type="scientific">Qipengyuania flava</name>
    <dbReference type="NCBI Taxonomy" id="192812"/>
    <lineage>
        <taxon>Bacteria</taxon>
        <taxon>Pseudomonadati</taxon>
        <taxon>Pseudomonadota</taxon>
        <taxon>Alphaproteobacteria</taxon>
        <taxon>Sphingomonadales</taxon>
        <taxon>Erythrobacteraceae</taxon>
        <taxon>Qipengyuania</taxon>
    </lineage>
</organism>